<proteinExistence type="predicted"/>
<feature type="compositionally biased region" description="Basic residues" evidence="4">
    <location>
        <begin position="298"/>
        <end position="308"/>
    </location>
</feature>
<dbReference type="Gene3D" id="1.10.10.60">
    <property type="entry name" value="Homeodomain-like"/>
    <property type="match status" value="1"/>
</dbReference>
<feature type="compositionally biased region" description="Basic and acidic residues" evidence="4">
    <location>
        <begin position="476"/>
        <end position="492"/>
    </location>
</feature>
<evidence type="ECO:0000313" key="7">
    <source>
        <dbReference type="Proteomes" id="UP001149090"/>
    </source>
</evidence>
<dbReference type="Pfam" id="PF00046">
    <property type="entry name" value="Homeodomain"/>
    <property type="match status" value="1"/>
</dbReference>
<feature type="domain" description="Homeobox" evidence="5">
    <location>
        <begin position="299"/>
        <end position="359"/>
    </location>
</feature>
<feature type="compositionally biased region" description="Acidic residues" evidence="4">
    <location>
        <begin position="533"/>
        <end position="546"/>
    </location>
</feature>
<comment type="caution">
    <text evidence="6">The sequence shown here is derived from an EMBL/GenBank/DDBJ whole genome shotgun (WGS) entry which is preliminary data.</text>
</comment>
<feature type="compositionally biased region" description="Basic residues" evidence="4">
    <location>
        <begin position="507"/>
        <end position="523"/>
    </location>
</feature>
<dbReference type="PROSITE" id="PS50071">
    <property type="entry name" value="HOMEOBOX_2"/>
    <property type="match status" value="1"/>
</dbReference>
<feature type="DNA-binding region" description="Homeobox" evidence="1">
    <location>
        <begin position="301"/>
        <end position="360"/>
    </location>
</feature>
<gene>
    <name evidence="6" type="ORF">M0811_12969</name>
</gene>
<organism evidence="6 7">
    <name type="scientific">Anaeramoeba ignava</name>
    <name type="common">Anaerobic marine amoeba</name>
    <dbReference type="NCBI Taxonomy" id="1746090"/>
    <lineage>
        <taxon>Eukaryota</taxon>
        <taxon>Metamonada</taxon>
        <taxon>Anaeramoebidae</taxon>
        <taxon>Anaeramoeba</taxon>
    </lineage>
</organism>
<dbReference type="InterPro" id="IPR001356">
    <property type="entry name" value="HD"/>
</dbReference>
<dbReference type="SMART" id="SM00389">
    <property type="entry name" value="HOX"/>
    <property type="match status" value="1"/>
</dbReference>
<feature type="coiled-coil region" evidence="3">
    <location>
        <begin position="362"/>
        <end position="396"/>
    </location>
</feature>
<dbReference type="GO" id="GO:0003677">
    <property type="term" value="F:DNA binding"/>
    <property type="evidence" value="ECO:0007669"/>
    <property type="project" value="UniProtKB-UniRule"/>
</dbReference>
<protein>
    <submittedName>
        <fullName evidence="6">Ceramide synthase 3a-related</fullName>
    </submittedName>
</protein>
<evidence type="ECO:0000259" key="5">
    <source>
        <dbReference type="PROSITE" id="PS50071"/>
    </source>
</evidence>
<feature type="region of interest" description="Disordered" evidence="4">
    <location>
        <begin position="143"/>
        <end position="185"/>
    </location>
</feature>
<reference evidence="6" key="1">
    <citation type="submission" date="2022-10" db="EMBL/GenBank/DDBJ databases">
        <title>Novel sulphate-reducing endosymbionts in the free-living metamonad Anaeramoeba.</title>
        <authorList>
            <person name="Jerlstrom-Hultqvist J."/>
            <person name="Cepicka I."/>
            <person name="Gallot-Lavallee L."/>
            <person name="Salas-Leiva D."/>
            <person name="Curtis B.A."/>
            <person name="Zahonova K."/>
            <person name="Pipaliya S."/>
            <person name="Dacks J."/>
            <person name="Roger A.J."/>
        </authorList>
    </citation>
    <scope>NUCLEOTIDE SEQUENCE</scope>
    <source>
        <strain evidence="6">BMAN</strain>
    </source>
</reference>
<feature type="compositionally biased region" description="Polar residues" evidence="4">
    <location>
        <begin position="269"/>
        <end position="292"/>
    </location>
</feature>
<evidence type="ECO:0000256" key="3">
    <source>
        <dbReference type="SAM" id="Coils"/>
    </source>
</evidence>
<feature type="compositionally biased region" description="Polar residues" evidence="4">
    <location>
        <begin position="151"/>
        <end position="168"/>
    </location>
</feature>
<dbReference type="Proteomes" id="UP001149090">
    <property type="component" value="Unassembled WGS sequence"/>
</dbReference>
<keyword evidence="1 2" id="KW-0238">DNA-binding</keyword>
<keyword evidence="3" id="KW-0175">Coiled coil</keyword>
<evidence type="ECO:0000313" key="6">
    <source>
        <dbReference type="EMBL" id="KAJ5067416.1"/>
    </source>
</evidence>
<dbReference type="InterPro" id="IPR009057">
    <property type="entry name" value="Homeodomain-like_sf"/>
</dbReference>
<keyword evidence="1 2" id="KW-0539">Nucleus</keyword>
<name>A0A9Q0L6U8_ANAIG</name>
<dbReference type="OrthoDB" id="7491548at2759"/>
<accession>A0A9Q0L6U8</accession>
<keyword evidence="7" id="KW-1185">Reference proteome</keyword>
<dbReference type="EMBL" id="JAPDFW010000128">
    <property type="protein sequence ID" value="KAJ5067416.1"/>
    <property type="molecule type" value="Genomic_DNA"/>
</dbReference>
<sequence length="546" mass="63674">METLCIKAILMNEEELLSNYRPQKSTCPTPISTPRIMEMEPNKKINNSLNEKFENQNSYKFFNPSQFVPINPQSYTQQHNYIQPHMPQVISTQPTSEDSSFLFRRSSRELAPFNAPNLNQSQESFPKDPLLESPFYIISSNRTKNTHPQKQHPSFSQSNDPSKTTQENLPGKNFSLPNSFSQNENSNENLNEIQIQNEIQNQIQNEKWNEDLNSKDTPLNLENLEKRFSIPDPLGLNKNLLVQKNSQNDQHQKIEKSSLATKSKKRQSKVQNTNVSANNTLNENTFSTSISNDDNKTTKKRATQRRMPTKQEKNFLKQFFVKNQNPTQKELESLAEHLKWDKKRVSRWFSNQKSRTPKETILRMQEKKINKQQKQLSLLENQLQEQEKSQTKLLQMVLEKIDLSLENIGNILMRFSNGNNLKNSLNSEQVINIHSLVLTAKHLMTNFQQNVIEHFENPKNSPLEQSDSNSDSSFVSKEEELLKRVEKIEQHVKQPNKKRSKENNNRTFKKTKTKSNSKSKSKSNSKNYKPFFDDDDDFEDENDFSN</sequence>
<evidence type="ECO:0000256" key="4">
    <source>
        <dbReference type="SAM" id="MobiDB-lite"/>
    </source>
</evidence>
<evidence type="ECO:0000256" key="2">
    <source>
        <dbReference type="RuleBase" id="RU000682"/>
    </source>
</evidence>
<dbReference type="AlphaFoldDB" id="A0A9Q0L6U8"/>
<feature type="compositionally biased region" description="Low complexity" evidence="4">
    <location>
        <begin position="461"/>
        <end position="475"/>
    </location>
</feature>
<dbReference type="SUPFAM" id="SSF46689">
    <property type="entry name" value="Homeodomain-like"/>
    <property type="match status" value="1"/>
</dbReference>
<feature type="region of interest" description="Disordered" evidence="4">
    <location>
        <begin position="244"/>
        <end position="308"/>
    </location>
</feature>
<feature type="region of interest" description="Disordered" evidence="4">
    <location>
        <begin position="458"/>
        <end position="546"/>
    </location>
</feature>
<dbReference type="GO" id="GO:0005634">
    <property type="term" value="C:nucleus"/>
    <property type="evidence" value="ECO:0007669"/>
    <property type="project" value="UniProtKB-SubCell"/>
</dbReference>
<keyword evidence="1 2" id="KW-0371">Homeobox</keyword>
<comment type="subcellular location">
    <subcellularLocation>
        <location evidence="1 2">Nucleus</location>
    </subcellularLocation>
</comment>
<evidence type="ECO:0000256" key="1">
    <source>
        <dbReference type="PROSITE-ProRule" id="PRU00108"/>
    </source>
</evidence>